<organism evidence="3 4">
    <name type="scientific">Candidatus Lucifugimonas marina</name>
    <dbReference type="NCBI Taxonomy" id="3038979"/>
    <lineage>
        <taxon>Bacteria</taxon>
        <taxon>Bacillati</taxon>
        <taxon>Chloroflexota</taxon>
        <taxon>Dehalococcoidia</taxon>
        <taxon>SAR202 cluster</taxon>
        <taxon>Candidatus Lucifugimonadales</taxon>
        <taxon>Candidatus Lucifugimonadaceae</taxon>
        <taxon>Candidatus Lucifugimonas</taxon>
    </lineage>
</organism>
<feature type="transmembrane region" description="Helical" evidence="1">
    <location>
        <begin position="123"/>
        <end position="141"/>
    </location>
</feature>
<keyword evidence="1" id="KW-0472">Membrane</keyword>
<protein>
    <recommendedName>
        <fullName evidence="6">DoxX family membrane protein</fullName>
    </recommendedName>
</protein>
<dbReference type="Proteomes" id="UP001321249">
    <property type="component" value="Unassembled WGS sequence"/>
</dbReference>
<sequence>MTLLHVKWFHEFSFLDSPLGFSEALTPFVAWMMLGGAIGIGLLVFVDGALSTSRIYGQITKWLEARKEHGPLVLRVGAGMTLLLSWQSDAILVPELTDSASWIGWLQFALTIVLIFPKMTPVAGIGILGLWLIGVIDFGLFHMLDYVLFIGVGVYLAVSITSRQWLRGFGIPALYVGLGFSLMWVAFEKIVYPAWGTNILELNESLALGVPLDQFLIFIAVSELVLGFLLVIGLLGRPLGLAITLVLFTTALTFGKTEVVGHTIIHASLIVFLLEGEGSFYKTPINLHRKLGLRFAFASLNFVIVSFLLLGAYVTWSKLVFDNAVG</sequence>
<dbReference type="EMBL" id="WMBE01000002">
    <property type="protein sequence ID" value="MDG0866821.1"/>
    <property type="molecule type" value="Genomic_DNA"/>
</dbReference>
<reference evidence="3" key="2">
    <citation type="journal article" date="2023" name="Nat. Commun.">
        <title>Cultivation of marine bacteria of the SAR202 clade.</title>
        <authorList>
            <person name="Lim Y."/>
            <person name="Seo J.H."/>
            <person name="Giovannoni S.J."/>
            <person name="Kang I."/>
            <person name="Cho J.C."/>
        </authorList>
    </citation>
    <scope>NUCLEOTIDE SEQUENCE</scope>
    <source>
        <strain evidence="3">JH1073</strain>
    </source>
</reference>
<feature type="transmembrane region" description="Helical" evidence="1">
    <location>
        <begin position="173"/>
        <end position="195"/>
    </location>
</feature>
<keyword evidence="1" id="KW-1133">Transmembrane helix</keyword>
<name>A0AAJ6CRB7_9CHLR</name>
<dbReference type="Proteomes" id="UP001219901">
    <property type="component" value="Chromosome"/>
</dbReference>
<accession>A0AAJ6CRB7</accession>
<feature type="transmembrane region" description="Helical" evidence="1">
    <location>
        <begin position="293"/>
        <end position="316"/>
    </location>
</feature>
<evidence type="ECO:0000313" key="2">
    <source>
        <dbReference type="EMBL" id="MDG0866821.1"/>
    </source>
</evidence>
<dbReference type="EMBL" id="CP046147">
    <property type="protein sequence ID" value="WFG38243.1"/>
    <property type="molecule type" value="Genomic_DNA"/>
</dbReference>
<keyword evidence="4" id="KW-1185">Reference proteome</keyword>
<gene>
    <name evidence="2" type="ORF">GKO46_06995</name>
    <name evidence="3" type="ORF">GKO48_01000</name>
</gene>
<evidence type="ECO:0000313" key="3">
    <source>
        <dbReference type="EMBL" id="WFG38243.1"/>
    </source>
</evidence>
<feature type="transmembrane region" description="Helical" evidence="1">
    <location>
        <begin position="263"/>
        <end position="281"/>
    </location>
</feature>
<evidence type="ECO:0000313" key="5">
    <source>
        <dbReference type="Proteomes" id="UP001321249"/>
    </source>
</evidence>
<dbReference type="RefSeq" id="WP_342824576.1">
    <property type="nucleotide sequence ID" value="NZ_CP046146.1"/>
</dbReference>
<reference evidence="4 5" key="1">
    <citation type="submission" date="2019-11" db="EMBL/GenBank/DDBJ databases">
        <authorList>
            <person name="Cho J.-C."/>
        </authorList>
    </citation>
    <scope>NUCLEOTIDE SEQUENCE [LARGE SCALE GENOMIC DNA]</scope>
    <source>
        <strain evidence="3 4">JH1073</strain>
        <strain evidence="2 5">JH702</strain>
    </source>
</reference>
<proteinExistence type="predicted"/>
<keyword evidence="1" id="KW-0812">Transmembrane</keyword>
<feature type="transmembrane region" description="Helical" evidence="1">
    <location>
        <begin position="28"/>
        <end position="51"/>
    </location>
</feature>
<evidence type="ECO:0008006" key="6">
    <source>
        <dbReference type="Google" id="ProtNLM"/>
    </source>
</evidence>
<feature type="transmembrane region" description="Helical" evidence="1">
    <location>
        <begin position="239"/>
        <end position="257"/>
    </location>
</feature>
<evidence type="ECO:0000256" key="1">
    <source>
        <dbReference type="SAM" id="Phobius"/>
    </source>
</evidence>
<feature type="transmembrane region" description="Helical" evidence="1">
    <location>
        <begin position="215"/>
        <end position="232"/>
    </location>
</feature>
<reference evidence="4" key="3">
    <citation type="submission" date="2023-06" db="EMBL/GenBank/DDBJ databases">
        <title>Pangenomics reveal diversification of enzyme families and niche specialization in globally abundant SAR202 bacteria.</title>
        <authorList>
            <person name="Saw J.H.W."/>
        </authorList>
    </citation>
    <scope>NUCLEOTIDE SEQUENCE [LARGE SCALE GENOMIC DNA]</scope>
    <source>
        <strain evidence="4">JH1073</strain>
    </source>
</reference>
<feature type="transmembrane region" description="Helical" evidence="1">
    <location>
        <begin position="147"/>
        <end position="166"/>
    </location>
</feature>
<dbReference type="AlphaFoldDB" id="A0AAJ6CRB7"/>
<evidence type="ECO:0000313" key="4">
    <source>
        <dbReference type="Proteomes" id="UP001219901"/>
    </source>
</evidence>